<dbReference type="Pfam" id="PF12770">
    <property type="entry name" value="CHAT"/>
    <property type="match status" value="1"/>
</dbReference>
<dbReference type="Proteomes" id="UP001199525">
    <property type="component" value="Unassembled WGS sequence"/>
</dbReference>
<dbReference type="InterPro" id="IPR024983">
    <property type="entry name" value="CHAT_dom"/>
</dbReference>
<name>A0ABS8IK22_9NOSO</name>
<organism evidence="2 3">
    <name type="scientific">Nostoc favosum CHAB5714</name>
    <dbReference type="NCBI Taxonomy" id="2780399"/>
    <lineage>
        <taxon>Bacteria</taxon>
        <taxon>Bacillati</taxon>
        <taxon>Cyanobacteriota</taxon>
        <taxon>Cyanophyceae</taxon>
        <taxon>Nostocales</taxon>
        <taxon>Nostocaceae</taxon>
        <taxon>Nostoc</taxon>
        <taxon>Nostoc favosum</taxon>
    </lineage>
</organism>
<accession>A0ABS8IK22</accession>
<evidence type="ECO:0000313" key="2">
    <source>
        <dbReference type="EMBL" id="MCC5604607.1"/>
    </source>
</evidence>
<evidence type="ECO:0000313" key="3">
    <source>
        <dbReference type="Proteomes" id="UP001199525"/>
    </source>
</evidence>
<proteinExistence type="predicted"/>
<protein>
    <submittedName>
        <fullName evidence="2">CHAT domain-containing protein</fullName>
    </submittedName>
</protein>
<reference evidence="2 3" key="1">
    <citation type="journal article" date="2021" name="Microorganisms">
        <title>Genome Evolution of Filamentous Cyanobacterium Nostoc Species: From Facultative Symbiosis to Free Living.</title>
        <authorList>
            <person name="Huo D."/>
            <person name="Li H."/>
            <person name="Cai F."/>
            <person name="Guo X."/>
            <person name="Qiao Z."/>
            <person name="Wang W."/>
            <person name="Yu G."/>
            <person name="Li R."/>
        </authorList>
    </citation>
    <scope>NUCLEOTIDE SEQUENCE [LARGE SCALE GENOMIC DNA]</scope>
    <source>
        <strain evidence="2 3">CHAB 5714</strain>
    </source>
</reference>
<dbReference type="EMBL" id="JAIVFQ010000140">
    <property type="protein sequence ID" value="MCC5604607.1"/>
    <property type="molecule type" value="Genomic_DNA"/>
</dbReference>
<evidence type="ECO:0000259" key="1">
    <source>
        <dbReference type="Pfam" id="PF12770"/>
    </source>
</evidence>
<gene>
    <name evidence="2" type="ORF">LC586_37065</name>
</gene>
<comment type="caution">
    <text evidence="2">The sequence shown here is derived from an EMBL/GenBank/DDBJ whole genome shotgun (WGS) entry which is preliminary data.</text>
</comment>
<feature type="domain" description="CHAT" evidence="1">
    <location>
        <begin position="9"/>
        <end position="106"/>
    </location>
</feature>
<sequence length="108" mass="11896">MLKRQAQIHQDAIELLVLSACQTAKGNKMSALGIAGVAAQAGARSIIATLWLVDSKSSVFFINEFYKNLKHGIPKAEALRLAQISLMAIPEYNNPYHWAPYLLVGSWL</sequence>
<keyword evidence="3" id="KW-1185">Reference proteome</keyword>